<dbReference type="RefSeq" id="WP_031310724.1">
    <property type="nucleotide sequence ID" value="NZ_CP104580.1"/>
</dbReference>
<gene>
    <name evidence="2" type="ORF">UIB01_02730</name>
</gene>
<dbReference type="NCBIfam" id="NF007621">
    <property type="entry name" value="PRK10276.1"/>
    <property type="match status" value="1"/>
</dbReference>
<dbReference type="CDD" id="cd06529">
    <property type="entry name" value="S24_LexA-like"/>
    <property type="match status" value="1"/>
</dbReference>
<dbReference type="Proteomes" id="UP000025238">
    <property type="component" value="Chromosome"/>
</dbReference>
<dbReference type="PANTHER" id="PTHR33516">
    <property type="entry name" value="LEXA REPRESSOR"/>
    <property type="match status" value="1"/>
</dbReference>
<dbReference type="Gene3D" id="2.10.109.10">
    <property type="entry name" value="Umud Fragment, subunit A"/>
    <property type="match status" value="1"/>
</dbReference>
<dbReference type="InterPro" id="IPR050077">
    <property type="entry name" value="LexA_repressor"/>
</dbReference>
<dbReference type="PATRIC" id="fig|316.97.peg.555"/>
<organism evidence="2 3">
    <name type="scientific">Stutzerimonas stutzeri</name>
    <name type="common">Pseudomonas stutzeri</name>
    <dbReference type="NCBI Taxonomy" id="316"/>
    <lineage>
        <taxon>Bacteria</taxon>
        <taxon>Pseudomonadati</taxon>
        <taxon>Pseudomonadota</taxon>
        <taxon>Gammaproteobacteria</taxon>
        <taxon>Pseudomonadales</taxon>
        <taxon>Pseudomonadaceae</taxon>
        <taxon>Stutzerimonas</taxon>
    </lineage>
</organism>
<dbReference type="PANTHER" id="PTHR33516:SF2">
    <property type="entry name" value="LEXA REPRESSOR-RELATED"/>
    <property type="match status" value="1"/>
</dbReference>
<protein>
    <submittedName>
        <fullName evidence="2">Ultraviolet light resistance protein A</fullName>
    </submittedName>
</protein>
<name>A0A023WMP8_STUST</name>
<dbReference type="Pfam" id="PF00717">
    <property type="entry name" value="Peptidase_S24"/>
    <property type="match status" value="1"/>
</dbReference>
<evidence type="ECO:0000259" key="1">
    <source>
        <dbReference type="Pfam" id="PF00717"/>
    </source>
</evidence>
<evidence type="ECO:0000313" key="2">
    <source>
        <dbReference type="EMBL" id="AHY41433.1"/>
    </source>
</evidence>
<reference evidence="2 3" key="1">
    <citation type="submission" date="2014-03" db="EMBL/GenBank/DDBJ databases">
        <title>Complete genome sequence of Pseudomonas stutzeri 19SMN4.</title>
        <authorList>
            <person name="Brunet-Galmes I."/>
            <person name="Nogales B."/>
            <person name="Busquets A."/>
            <person name="Pena A."/>
            <person name="Gomila M."/>
            <person name="Garcia-Valdes E."/>
            <person name="Lalucat J."/>
            <person name="Bennasar A."/>
            <person name="Bosch R."/>
        </authorList>
    </citation>
    <scope>NUCLEOTIDE SEQUENCE [LARGE SCALE GENOMIC DNA]</scope>
    <source>
        <strain evidence="2 3">19SMN4</strain>
    </source>
</reference>
<sequence length="143" mass="15859">MPVHILGPTAPSTIALPFFSFCVPAGFPSPAQDHLEGSISLDELMNIRAPHTYLARASGESMIHVGIFDRDILVVERGRDAEKGEVIIAALNNEPLVKIFDRDGSQVILRSANPKYPARYLLESEELYVWGVVPYSIRIHGKY</sequence>
<feature type="domain" description="Peptidase S24/S26A/S26B/S26C" evidence="1">
    <location>
        <begin position="22"/>
        <end position="133"/>
    </location>
</feature>
<proteinExistence type="predicted"/>
<dbReference type="SUPFAM" id="SSF51306">
    <property type="entry name" value="LexA/Signal peptidase"/>
    <property type="match status" value="1"/>
</dbReference>
<dbReference type="InterPro" id="IPR015927">
    <property type="entry name" value="Peptidase_S24_S26A/B/C"/>
</dbReference>
<dbReference type="AlphaFoldDB" id="A0A023WMP8"/>
<accession>A0A023WMP8</accession>
<dbReference type="InterPro" id="IPR039418">
    <property type="entry name" value="LexA-like"/>
</dbReference>
<dbReference type="EMBL" id="CP007509">
    <property type="protein sequence ID" value="AHY41433.1"/>
    <property type="molecule type" value="Genomic_DNA"/>
</dbReference>
<evidence type="ECO:0000313" key="3">
    <source>
        <dbReference type="Proteomes" id="UP000025238"/>
    </source>
</evidence>
<dbReference type="InterPro" id="IPR036286">
    <property type="entry name" value="LexA/Signal_pep-like_sf"/>
</dbReference>
<dbReference type="KEGG" id="pstu:UIB01_02730"/>